<keyword evidence="2" id="KW-1185">Reference proteome</keyword>
<evidence type="ECO:0000313" key="1">
    <source>
        <dbReference type="EMBL" id="CAG8804425.1"/>
    </source>
</evidence>
<proteinExistence type="predicted"/>
<dbReference type="OrthoDB" id="10411242at2759"/>
<feature type="non-terminal residue" evidence="1">
    <location>
        <position position="1"/>
    </location>
</feature>
<dbReference type="AlphaFoldDB" id="A0A9N9JZ87"/>
<dbReference type="Proteomes" id="UP000789396">
    <property type="component" value="Unassembled WGS sequence"/>
</dbReference>
<gene>
    <name evidence="1" type="ORF">RFULGI_LOCUS18077</name>
</gene>
<organism evidence="1 2">
    <name type="scientific">Racocetra fulgida</name>
    <dbReference type="NCBI Taxonomy" id="60492"/>
    <lineage>
        <taxon>Eukaryota</taxon>
        <taxon>Fungi</taxon>
        <taxon>Fungi incertae sedis</taxon>
        <taxon>Mucoromycota</taxon>
        <taxon>Glomeromycotina</taxon>
        <taxon>Glomeromycetes</taxon>
        <taxon>Diversisporales</taxon>
        <taxon>Gigasporaceae</taxon>
        <taxon>Racocetra</taxon>
    </lineage>
</organism>
<accession>A0A9N9JZ87</accession>
<reference evidence="1" key="1">
    <citation type="submission" date="2021-06" db="EMBL/GenBank/DDBJ databases">
        <authorList>
            <person name="Kallberg Y."/>
            <person name="Tangrot J."/>
            <person name="Rosling A."/>
        </authorList>
    </citation>
    <scope>NUCLEOTIDE SEQUENCE</scope>
    <source>
        <strain evidence="1">IN212</strain>
    </source>
</reference>
<feature type="non-terminal residue" evidence="1">
    <location>
        <position position="59"/>
    </location>
</feature>
<name>A0A9N9JZ87_9GLOM</name>
<comment type="caution">
    <text evidence="1">The sequence shown here is derived from an EMBL/GenBank/DDBJ whole genome shotgun (WGS) entry which is preliminary data.</text>
</comment>
<evidence type="ECO:0000313" key="2">
    <source>
        <dbReference type="Proteomes" id="UP000789396"/>
    </source>
</evidence>
<protein>
    <submittedName>
        <fullName evidence="1">18385_t:CDS:1</fullName>
    </submittedName>
</protein>
<sequence>PSSSQSSQLTISPSPMTIQPNHSYYTLTNFDQLMSENKTLNIELLKIQLTAAQEELETY</sequence>
<dbReference type="EMBL" id="CAJVPZ010076153">
    <property type="protein sequence ID" value="CAG8804425.1"/>
    <property type="molecule type" value="Genomic_DNA"/>
</dbReference>